<feature type="compositionally biased region" description="Low complexity" evidence="1">
    <location>
        <begin position="308"/>
        <end position="330"/>
    </location>
</feature>
<proteinExistence type="predicted"/>
<dbReference type="STRING" id="1114972.FD35_GL000361"/>
<organism evidence="2 3">
    <name type="scientific">Furfurilactobacillus rossiae DSM 15814</name>
    <dbReference type="NCBI Taxonomy" id="1114972"/>
    <lineage>
        <taxon>Bacteria</taxon>
        <taxon>Bacillati</taxon>
        <taxon>Bacillota</taxon>
        <taxon>Bacilli</taxon>
        <taxon>Lactobacillales</taxon>
        <taxon>Lactobacillaceae</taxon>
        <taxon>Furfurilactobacillus</taxon>
    </lineage>
</organism>
<keyword evidence="3" id="KW-1185">Reference proteome</keyword>
<feature type="region of interest" description="Disordered" evidence="1">
    <location>
        <begin position="290"/>
        <end position="330"/>
    </location>
</feature>
<comment type="caution">
    <text evidence="2">The sequence shown here is derived from an EMBL/GenBank/DDBJ whole genome shotgun (WGS) entry which is preliminary data.</text>
</comment>
<name>A0A0R1RQM5_9LACO</name>
<protein>
    <recommendedName>
        <fullName evidence="4">Exonuclease SbcC</fullName>
    </recommendedName>
</protein>
<dbReference type="RefSeq" id="WP_017261750.1">
    <property type="nucleotide sequence ID" value="NZ_AUAW01000001.1"/>
</dbReference>
<dbReference type="Proteomes" id="UP000051999">
    <property type="component" value="Unassembled WGS sequence"/>
</dbReference>
<evidence type="ECO:0008006" key="4">
    <source>
        <dbReference type="Google" id="ProtNLM"/>
    </source>
</evidence>
<accession>A0A0R1RQM5</accession>
<evidence type="ECO:0000313" key="3">
    <source>
        <dbReference type="Proteomes" id="UP000051999"/>
    </source>
</evidence>
<dbReference type="PATRIC" id="fig|1114972.6.peg.361"/>
<evidence type="ECO:0000256" key="1">
    <source>
        <dbReference type="SAM" id="MobiDB-lite"/>
    </source>
</evidence>
<evidence type="ECO:0000313" key="2">
    <source>
        <dbReference type="EMBL" id="KRL57348.1"/>
    </source>
</evidence>
<sequence length="330" mass="37838">MDNPQTKKVGSRNVRPELSGKLGQKSRYLDELTGAINDFNDRRVYELVDPQRYNTLIRGNKQTEGNQLARLVDDIHPELSHYLSAELIAYLKHTYPFFYFEEPENGKFNVFFGNWWDRRQFGELDVLNAQFIFDSEEYEKLTQSFALESEGKNYNSDRIKDIARQSQELQELVKNQEQRDLQKEKLRSQLKEVGESRTLFNGGHSKAERQDILDQLTKLADEDDQANNAYKGMKANEDESLVLSKEDTILSYEKQAIRKVFGDFATFKDRNASLYVDYISHLIGRAIEAGQADPDEKMPSSEIRSQDSALAANAESASNSATSEVTSDDK</sequence>
<dbReference type="EMBL" id="AZFF01000001">
    <property type="protein sequence ID" value="KRL57348.1"/>
    <property type="molecule type" value="Genomic_DNA"/>
</dbReference>
<dbReference type="eggNOG" id="ENOG5031R7P">
    <property type="taxonomic scope" value="Bacteria"/>
</dbReference>
<dbReference type="AlphaFoldDB" id="A0A0R1RQM5"/>
<gene>
    <name evidence="2" type="ORF">FD35_GL000361</name>
</gene>
<reference evidence="2 3" key="1">
    <citation type="journal article" date="2015" name="Genome Announc.">
        <title>Expanding the biotechnology potential of lactobacilli through comparative genomics of 213 strains and associated genera.</title>
        <authorList>
            <person name="Sun Z."/>
            <person name="Harris H.M."/>
            <person name="McCann A."/>
            <person name="Guo C."/>
            <person name="Argimon S."/>
            <person name="Zhang W."/>
            <person name="Yang X."/>
            <person name="Jeffery I.B."/>
            <person name="Cooney J.C."/>
            <person name="Kagawa T.F."/>
            <person name="Liu W."/>
            <person name="Song Y."/>
            <person name="Salvetti E."/>
            <person name="Wrobel A."/>
            <person name="Rasinkangas P."/>
            <person name="Parkhill J."/>
            <person name="Rea M.C."/>
            <person name="O'Sullivan O."/>
            <person name="Ritari J."/>
            <person name="Douillard F.P."/>
            <person name="Paul Ross R."/>
            <person name="Yang R."/>
            <person name="Briner A.E."/>
            <person name="Felis G.E."/>
            <person name="de Vos W.M."/>
            <person name="Barrangou R."/>
            <person name="Klaenhammer T.R."/>
            <person name="Caufield P.W."/>
            <person name="Cui Y."/>
            <person name="Zhang H."/>
            <person name="O'Toole P.W."/>
        </authorList>
    </citation>
    <scope>NUCLEOTIDE SEQUENCE [LARGE SCALE GENOMIC DNA]</scope>
    <source>
        <strain evidence="2 3">DSM 15814</strain>
    </source>
</reference>